<accession>A0A1P8YT77</accession>
<keyword evidence="3" id="KW-1185">Reference proteome</keyword>
<feature type="region of interest" description="Disordered" evidence="1">
    <location>
        <begin position="100"/>
        <end position="120"/>
    </location>
</feature>
<dbReference type="KEGG" id="vg:30999680"/>
<proteinExistence type="predicted"/>
<dbReference type="OrthoDB" id="38582at10239"/>
<dbReference type="Proteomes" id="UP000214348">
    <property type="component" value="Segment"/>
</dbReference>
<dbReference type="GeneID" id="30999680"/>
<evidence type="ECO:0000313" key="2">
    <source>
        <dbReference type="EMBL" id="AQA27286.1"/>
    </source>
</evidence>
<name>A0A1P8YT77_9VIRU</name>
<sequence length="154" mass="17362">MAIINTHMPFSDNGELIQVDMQKALSCLMFFNTLGIYNDATYYGIKLWMDAYMTIGNAPMPSGVLFKSPLGGYVGFTQLMAELEQEWAAREAFHLTIDEEEVDDDESTVTGPVTQPEYEPYALDDDDSIDAMLNIPVNIDFNLGFFDEMDEEDV</sequence>
<protein>
    <submittedName>
        <fullName evidence="2">p3</fullName>
    </submittedName>
</protein>
<organism evidence="2">
    <name type="scientific">Amphibola crenata associated bacilladnavirus 1</name>
    <dbReference type="NCBI Taxonomy" id="1941435"/>
    <lineage>
        <taxon>Viruses</taxon>
        <taxon>Monodnaviria</taxon>
        <taxon>Shotokuvirae</taxon>
        <taxon>Cressdnaviricota</taxon>
        <taxon>Arfiviricetes</taxon>
        <taxon>Baphyvirales</taxon>
        <taxon>Bacilladnaviridae</taxon>
        <taxon>Protobacilladnavirus</taxon>
        <taxon>Protobacilladnavirus mudflat</taxon>
    </lineage>
</organism>
<evidence type="ECO:0000313" key="3">
    <source>
        <dbReference type="Proteomes" id="UP000214348"/>
    </source>
</evidence>
<dbReference type="EMBL" id="KY405006">
    <property type="protein sequence ID" value="AQA27286.1"/>
    <property type="molecule type" value="Genomic_DNA"/>
</dbReference>
<dbReference type="RefSeq" id="YP_009345104.1">
    <property type="nucleotide sequence ID" value="NC_033746.1"/>
</dbReference>
<evidence type="ECO:0000256" key="1">
    <source>
        <dbReference type="SAM" id="MobiDB-lite"/>
    </source>
</evidence>
<reference evidence="2" key="1">
    <citation type="submission" date="2016-12" db="EMBL/GenBank/DDBJ databases">
        <title>Identification of bacilladnaviruses in Amphibola crenata and benthic sediments in New Zealand.</title>
        <authorList>
            <person name="Varsani A."/>
            <person name="Kraberger S."/>
            <person name="Dayaram A."/>
            <person name="Goldstien S."/>
            <person name="Kazlauskas D."/>
            <person name="Krupovic M."/>
        </authorList>
    </citation>
    <scope>NUCLEOTIDE SEQUENCE [LARGE SCALE GENOMIC DNA]</scope>
    <source>
        <strain evidence="2">GaBacV1</strain>
    </source>
</reference>